<dbReference type="Proteomes" id="UP001517388">
    <property type="component" value="Unassembled WGS sequence"/>
</dbReference>
<organism evidence="1 2">
    <name type="scientific">Dolichospermum flos-aquae UHCC 0037</name>
    <dbReference type="NCBI Taxonomy" id="2590026"/>
    <lineage>
        <taxon>Bacteria</taxon>
        <taxon>Bacillati</taxon>
        <taxon>Cyanobacteriota</taxon>
        <taxon>Cyanophyceae</taxon>
        <taxon>Nostocales</taxon>
        <taxon>Aphanizomenonaceae</taxon>
        <taxon>Dolichospermum</taxon>
    </lineage>
</organism>
<proteinExistence type="predicted"/>
<evidence type="ECO:0000313" key="1">
    <source>
        <dbReference type="EMBL" id="MTJ45372.1"/>
    </source>
</evidence>
<name>A0ACC7SB37_DOLFA</name>
<keyword evidence="2" id="KW-1185">Reference proteome</keyword>
<dbReference type="EMBL" id="VILF01000005">
    <property type="protein sequence ID" value="MTJ45372.1"/>
    <property type="molecule type" value="Genomic_DNA"/>
</dbReference>
<accession>A0ACC7SB37</accession>
<reference evidence="2" key="1">
    <citation type="journal article" date="2020" name="Toxins">
        <title>Phylogenomic Analysis of Secondary Metabolism in the Toxic Cyanobacterial Genera Anabaena, Dolichospermum and Aphanizomenon.</title>
        <authorList>
            <person name="Oesterholm J."/>
            <person name="Popin R.V."/>
            <person name="Fewer D.P."/>
            <person name="Sivonen K."/>
        </authorList>
    </citation>
    <scope>NUCLEOTIDE SEQUENCE [LARGE SCALE GENOMIC DNA]</scope>
    <source>
        <strain evidence="2">UHCC 0037</strain>
    </source>
</reference>
<protein>
    <submittedName>
        <fullName evidence="1">Uncharacterized protein</fullName>
    </submittedName>
</protein>
<evidence type="ECO:0000313" key="2">
    <source>
        <dbReference type="Proteomes" id="UP001517388"/>
    </source>
</evidence>
<sequence length="59" mass="6669">MLLDDVWWGVGDFYLSESGFPGYSGFTGCYWMMFGGGLVIFICLNQDFQDIQDLQDVIG</sequence>
<comment type="caution">
    <text evidence="1">The sequence shown here is derived from an EMBL/GenBank/DDBJ whole genome shotgun (WGS) entry which is preliminary data.</text>
</comment>
<gene>
    <name evidence="1" type="ORF">FJR39_20510</name>
</gene>